<feature type="signal peptide" evidence="9">
    <location>
        <begin position="1"/>
        <end position="20"/>
    </location>
</feature>
<keyword evidence="11" id="KW-1185">Reference proteome</keyword>
<dbReference type="GO" id="GO:0015562">
    <property type="term" value="F:efflux transmembrane transporter activity"/>
    <property type="evidence" value="ECO:0007669"/>
    <property type="project" value="InterPro"/>
</dbReference>
<dbReference type="EMBL" id="JAASRM010000001">
    <property type="protein sequence ID" value="NIK87438.1"/>
    <property type="molecule type" value="Genomic_DNA"/>
</dbReference>
<dbReference type="PANTHER" id="PTHR30203:SF20">
    <property type="entry name" value="MULTIDRUG RESISTANCE OUTER MEMBRANE PROTEIN MDTP-RELATED"/>
    <property type="match status" value="1"/>
</dbReference>
<dbReference type="RefSeq" id="WP_167081037.1">
    <property type="nucleotide sequence ID" value="NZ_BAAADC010000001.1"/>
</dbReference>
<evidence type="ECO:0000313" key="11">
    <source>
        <dbReference type="Proteomes" id="UP000570514"/>
    </source>
</evidence>
<comment type="caution">
    <text evidence="10">The sequence shown here is derived from an EMBL/GenBank/DDBJ whole genome shotgun (WGS) entry which is preliminary data.</text>
</comment>
<keyword evidence="5 9" id="KW-0732">Signal</keyword>
<evidence type="ECO:0000256" key="4">
    <source>
        <dbReference type="ARBA" id="ARBA00022692"/>
    </source>
</evidence>
<dbReference type="AlphaFoldDB" id="A0A846MV81"/>
<evidence type="ECO:0000256" key="7">
    <source>
        <dbReference type="ARBA" id="ARBA00023139"/>
    </source>
</evidence>
<evidence type="ECO:0000256" key="3">
    <source>
        <dbReference type="ARBA" id="ARBA00022452"/>
    </source>
</evidence>
<keyword evidence="3 9" id="KW-1134">Transmembrane beta strand</keyword>
<gene>
    <name evidence="10" type="ORF">FHS83_000756</name>
</gene>
<evidence type="ECO:0000256" key="5">
    <source>
        <dbReference type="ARBA" id="ARBA00022729"/>
    </source>
</evidence>
<dbReference type="Gene3D" id="1.20.1600.10">
    <property type="entry name" value="Outer membrane efflux proteins (OEP)"/>
    <property type="match status" value="1"/>
</dbReference>
<evidence type="ECO:0000256" key="1">
    <source>
        <dbReference type="ARBA" id="ARBA00004370"/>
    </source>
</evidence>
<comment type="similarity">
    <text evidence="2 9">Belongs to the outer membrane factor (OMF) (TC 1.B.17) family.</text>
</comment>
<evidence type="ECO:0000313" key="10">
    <source>
        <dbReference type="EMBL" id="NIK87438.1"/>
    </source>
</evidence>
<dbReference type="Proteomes" id="UP000570514">
    <property type="component" value="Unassembled WGS sequence"/>
</dbReference>
<comment type="subcellular location">
    <subcellularLocation>
        <location evidence="9">Cell membrane</location>
        <topology evidence="9">Lipid-anchor</topology>
    </subcellularLocation>
    <subcellularLocation>
        <location evidence="1">Membrane</location>
    </subcellularLocation>
</comment>
<proteinExistence type="inferred from homology"/>
<organism evidence="10 11">
    <name type="scientific">Rhizomicrobium palustre</name>
    <dbReference type="NCBI Taxonomy" id="189966"/>
    <lineage>
        <taxon>Bacteria</taxon>
        <taxon>Pseudomonadati</taxon>
        <taxon>Pseudomonadota</taxon>
        <taxon>Alphaproteobacteria</taxon>
        <taxon>Micropepsales</taxon>
        <taxon>Micropepsaceae</taxon>
        <taxon>Rhizomicrobium</taxon>
    </lineage>
</organism>
<dbReference type="PROSITE" id="PS51257">
    <property type="entry name" value="PROKAR_LIPOPROTEIN"/>
    <property type="match status" value="1"/>
</dbReference>
<dbReference type="Pfam" id="PF02321">
    <property type="entry name" value="OEP"/>
    <property type="match status" value="2"/>
</dbReference>
<keyword evidence="4 9" id="KW-0812">Transmembrane</keyword>
<dbReference type="Gene3D" id="2.20.200.10">
    <property type="entry name" value="Outer membrane efflux proteins (OEP)"/>
    <property type="match status" value="1"/>
</dbReference>
<keyword evidence="7 9" id="KW-0564">Palmitate</keyword>
<evidence type="ECO:0000256" key="2">
    <source>
        <dbReference type="ARBA" id="ARBA00007613"/>
    </source>
</evidence>
<dbReference type="InterPro" id="IPR010131">
    <property type="entry name" value="MdtP/NodT-like"/>
</dbReference>
<sequence>MKKAFLIGASALFLAGCVSAPPTEPQLTKLTAEKVGLAIESSPAIAPAWWKAFGDPELNRLVDEALKGNPSLAAAMARLREAQSQLATTSAATLPQINGDARSIRERLSKNYVIPPPYAGSWQWVGTAAANLSWSLDLFGKEAAQVDRAKATAEAAALDAEAARLALAGAVTNAYVQLAQAYALIDAAKDTVRQREEVHQLVSQRFKAGLDNPATAKQSSAQLALAREELLRDEAQRDAAVHMLAALTGKGIDGYAIARPRLNETALSLPQTLSADLLARRADIAASKARVTAALAGRQAAHQAFYPDINLLGTAGFSALGMTTLFTSSSLQYGGGAAIHLPIFDAGVLRANYAGATARLDEAVADYNQSLLTAVRQTADAITGLRSVDAQATEQVQALADATESYNLTVSRYKNGLASELSLLSVEDTLIQARRQSALLQAEKASVRVALVIALGGGFDATQSNKSESHE</sequence>
<dbReference type="GO" id="GO:0005886">
    <property type="term" value="C:plasma membrane"/>
    <property type="evidence" value="ECO:0007669"/>
    <property type="project" value="UniProtKB-SubCell"/>
</dbReference>
<dbReference type="InterPro" id="IPR003423">
    <property type="entry name" value="OMP_efflux"/>
</dbReference>
<dbReference type="NCBIfam" id="TIGR01845">
    <property type="entry name" value="outer_NodT"/>
    <property type="match status" value="1"/>
</dbReference>
<keyword evidence="6 9" id="KW-0472">Membrane</keyword>
<accession>A0A846MV81</accession>
<evidence type="ECO:0000256" key="9">
    <source>
        <dbReference type="RuleBase" id="RU362097"/>
    </source>
</evidence>
<dbReference type="PANTHER" id="PTHR30203">
    <property type="entry name" value="OUTER MEMBRANE CATION EFFLUX PROTEIN"/>
    <property type="match status" value="1"/>
</dbReference>
<name>A0A846MV81_9PROT</name>
<evidence type="ECO:0000256" key="8">
    <source>
        <dbReference type="ARBA" id="ARBA00023288"/>
    </source>
</evidence>
<feature type="chain" id="PRO_5033105514" evidence="9">
    <location>
        <begin position="21"/>
        <end position="471"/>
    </location>
</feature>
<protein>
    <submittedName>
        <fullName evidence="10">NodT family efflux transporter outer membrane factor (OMF) lipoprotein</fullName>
    </submittedName>
</protein>
<keyword evidence="8 9" id="KW-0449">Lipoprotein</keyword>
<dbReference type="SUPFAM" id="SSF56954">
    <property type="entry name" value="Outer membrane efflux proteins (OEP)"/>
    <property type="match status" value="1"/>
</dbReference>
<reference evidence="10 11" key="1">
    <citation type="submission" date="2020-03" db="EMBL/GenBank/DDBJ databases">
        <title>Genomic Encyclopedia of Type Strains, Phase IV (KMG-IV): sequencing the most valuable type-strain genomes for metagenomic binning, comparative biology and taxonomic classification.</title>
        <authorList>
            <person name="Goeker M."/>
        </authorList>
    </citation>
    <scope>NUCLEOTIDE SEQUENCE [LARGE SCALE GENOMIC DNA]</scope>
    <source>
        <strain evidence="10 11">DSM 19867</strain>
    </source>
</reference>
<evidence type="ECO:0000256" key="6">
    <source>
        <dbReference type="ARBA" id="ARBA00023136"/>
    </source>
</evidence>